<name>A0ABR7P7C7_9FIRM</name>
<dbReference type="Gene3D" id="3.40.50.620">
    <property type="entry name" value="HUPs"/>
    <property type="match status" value="1"/>
</dbReference>
<comment type="subcellular location">
    <subcellularLocation>
        <location evidence="2">Cytoplasm</location>
    </subcellularLocation>
</comment>
<comment type="function">
    <text evidence="2">Catalyzes the formation of N(4)-acetylcytidine (ac(4)C) at the wobble position of elongator tRNA(Met), using acetate and ATP as substrates. First activates an acetate ion to form acetyladenylate (Ac-AMP) and then transfers the acetyl group to tRNA to form ac(4)C34.</text>
</comment>
<dbReference type="PANTHER" id="PTHR37825:SF1">
    <property type="entry name" value="TRNA(MET) CYTIDINE ACETATE LIGASE"/>
    <property type="match status" value="1"/>
</dbReference>
<sequence>MALVTGIIAEYNPFHNGHAYQIQKARELTGCDFVVVVMSGDFVQRGAPALFDKYTRTKMALLGGADLVLELPVWASSASAEFFAAGAVSVLEGIGCTDFLCFGAEDEKLSKMQKAVKLLADENTEFQKQLRDALKTGLSFPAARKQALSGFLTEEESSILDKPNNILGIEYLKALKAKNSSIEPVIVKREGQGYHGQELSHGFASASGIRSALKDVGDWEQHEKISQLFHVMPKEITEIFIEAGKQNQMVWEDDFSLLLQYNLLKQKNRLQLTAYSDVSKDLAMRISKNLNQFESYSSFVQKLKTKELTYTRISRALLHILLEITQEETRMFLHNPYTRILGFRQDSKEVLGKMKKAKEIPVLTKISNYQKELANIQKGLFEKDIFASDLYEAVTGRKQKRGLTNELQHSPIILR</sequence>
<feature type="binding site" evidence="2">
    <location>
        <begin position="8"/>
        <end position="21"/>
    </location>
    <ligand>
        <name>ATP</name>
        <dbReference type="ChEBI" id="CHEBI:30616"/>
    </ligand>
</feature>
<dbReference type="NCBIfam" id="NF010191">
    <property type="entry name" value="PRK13670.1"/>
    <property type="match status" value="1"/>
</dbReference>
<keyword evidence="2" id="KW-0694">RNA-binding</keyword>
<proteinExistence type="inferred from homology"/>
<keyword evidence="1 2" id="KW-0819">tRNA processing</keyword>
<dbReference type="HAMAP" id="MF_01539">
    <property type="entry name" value="TmcAL"/>
    <property type="match status" value="1"/>
</dbReference>
<accession>A0ABR7P7C7</accession>
<organism evidence="3 4">
    <name type="scientific">Blautia stercoris</name>
    <dbReference type="NCBI Taxonomy" id="871664"/>
    <lineage>
        <taxon>Bacteria</taxon>
        <taxon>Bacillati</taxon>
        <taxon>Bacillota</taxon>
        <taxon>Clostridia</taxon>
        <taxon>Lachnospirales</taxon>
        <taxon>Lachnospiraceae</taxon>
        <taxon>Blautia</taxon>
    </lineage>
</organism>
<dbReference type="InterPro" id="IPR008513">
    <property type="entry name" value="tRNA(Met)_cyd_acetate_ligase"/>
</dbReference>
<reference evidence="3 4" key="1">
    <citation type="submission" date="2020-08" db="EMBL/GenBank/DDBJ databases">
        <title>Genome public.</title>
        <authorList>
            <person name="Liu C."/>
            <person name="Sun Q."/>
        </authorList>
    </citation>
    <scope>NUCLEOTIDE SEQUENCE [LARGE SCALE GENOMIC DNA]</scope>
    <source>
        <strain evidence="3 4">3_YM_SP_D4_24.mj</strain>
    </source>
</reference>
<evidence type="ECO:0000313" key="4">
    <source>
        <dbReference type="Proteomes" id="UP000661649"/>
    </source>
</evidence>
<dbReference type="Pfam" id="PF05636">
    <property type="entry name" value="HIGH_NTase1"/>
    <property type="match status" value="1"/>
</dbReference>
<evidence type="ECO:0000256" key="2">
    <source>
        <dbReference type="HAMAP-Rule" id="MF_01539"/>
    </source>
</evidence>
<evidence type="ECO:0000313" key="3">
    <source>
        <dbReference type="EMBL" id="MBC8627293.1"/>
    </source>
</evidence>
<dbReference type="SUPFAM" id="SSF52374">
    <property type="entry name" value="Nucleotidylyl transferase"/>
    <property type="match status" value="1"/>
</dbReference>
<dbReference type="InterPro" id="IPR014729">
    <property type="entry name" value="Rossmann-like_a/b/a_fold"/>
</dbReference>
<comment type="catalytic activity">
    <reaction evidence="2">
        <text>cytidine(34) in elongator tRNA(Met) + acetate + ATP = N(4)-acetylcytidine(34) in elongator tRNA(Met) + AMP + diphosphate</text>
        <dbReference type="Rhea" id="RHEA:58144"/>
        <dbReference type="Rhea" id="RHEA-COMP:10693"/>
        <dbReference type="Rhea" id="RHEA-COMP:10694"/>
        <dbReference type="ChEBI" id="CHEBI:30089"/>
        <dbReference type="ChEBI" id="CHEBI:30616"/>
        <dbReference type="ChEBI" id="CHEBI:33019"/>
        <dbReference type="ChEBI" id="CHEBI:74900"/>
        <dbReference type="ChEBI" id="CHEBI:82748"/>
        <dbReference type="ChEBI" id="CHEBI:456215"/>
    </reaction>
</comment>
<keyword evidence="2" id="KW-0547">Nucleotide-binding</keyword>
<feature type="binding site" evidence="2">
    <location>
        <position position="164"/>
    </location>
    <ligand>
        <name>ATP</name>
        <dbReference type="ChEBI" id="CHEBI:30616"/>
    </ligand>
</feature>
<keyword evidence="4" id="KW-1185">Reference proteome</keyword>
<dbReference type="PANTHER" id="PTHR37825">
    <property type="entry name" value="TRNA(MET) CYTIDINE ACETATE LIGASE"/>
    <property type="match status" value="1"/>
</dbReference>
<keyword evidence="2" id="KW-0820">tRNA-binding</keyword>
<keyword evidence="2" id="KW-0436">Ligase</keyword>
<comment type="similarity">
    <text evidence="2">Belongs to the TmcAL family.</text>
</comment>
<dbReference type="EC" id="6.3.4.-" evidence="2"/>
<keyword evidence="2" id="KW-0067">ATP-binding</keyword>
<dbReference type="Proteomes" id="UP000661649">
    <property type="component" value="Unassembled WGS sequence"/>
</dbReference>
<dbReference type="EMBL" id="JACRTP010000001">
    <property type="protein sequence ID" value="MBC8627293.1"/>
    <property type="molecule type" value="Genomic_DNA"/>
</dbReference>
<feature type="binding site" evidence="2">
    <location>
        <position position="189"/>
    </location>
    <ligand>
        <name>ATP</name>
        <dbReference type="ChEBI" id="CHEBI:30616"/>
    </ligand>
</feature>
<gene>
    <name evidence="2" type="primary">tmcAL</name>
    <name evidence="3" type="ORF">H8712_01395</name>
</gene>
<dbReference type="RefSeq" id="WP_117456721.1">
    <property type="nucleotide sequence ID" value="NZ_JACRTP010000001.1"/>
</dbReference>
<feature type="binding site" evidence="2">
    <location>
        <position position="103"/>
    </location>
    <ligand>
        <name>ATP</name>
        <dbReference type="ChEBI" id="CHEBI:30616"/>
    </ligand>
</feature>
<keyword evidence="2" id="KW-0963">Cytoplasm</keyword>
<comment type="caution">
    <text evidence="2">Lacks conserved residue(s) required for the propagation of feature annotation.</text>
</comment>
<evidence type="ECO:0000256" key="1">
    <source>
        <dbReference type="ARBA" id="ARBA00022694"/>
    </source>
</evidence>
<protein>
    <recommendedName>
        <fullName evidence="2">tRNA(Met) cytidine acetate ligase</fullName>
        <ecNumber evidence="2">6.3.4.-</ecNumber>
    </recommendedName>
</protein>
<comment type="caution">
    <text evidence="3">The sequence shown here is derived from an EMBL/GenBank/DDBJ whole genome shotgun (WGS) entry which is preliminary data.</text>
</comment>